<reference evidence="8" key="1">
    <citation type="submission" date="2018-05" db="EMBL/GenBank/DDBJ databases">
        <authorList>
            <person name="Lanie J.A."/>
            <person name="Ng W.-L."/>
            <person name="Kazmierczak K.M."/>
            <person name="Andrzejewski T.M."/>
            <person name="Davidsen T.M."/>
            <person name="Wayne K.J."/>
            <person name="Tettelin H."/>
            <person name="Glass J.I."/>
            <person name="Rusch D."/>
            <person name="Podicherti R."/>
            <person name="Tsui H.-C.T."/>
            <person name="Winkler M.E."/>
        </authorList>
    </citation>
    <scope>NUCLEOTIDE SEQUENCE</scope>
</reference>
<dbReference type="InterPro" id="IPR010290">
    <property type="entry name" value="TM_effector"/>
</dbReference>
<dbReference type="AlphaFoldDB" id="A0A382SUL7"/>
<dbReference type="EMBL" id="UINC01131112">
    <property type="protein sequence ID" value="SVD12621.1"/>
    <property type="molecule type" value="Genomic_DNA"/>
</dbReference>
<keyword evidence="5 7" id="KW-1133">Transmembrane helix</keyword>
<dbReference type="GO" id="GO:0005886">
    <property type="term" value="C:plasma membrane"/>
    <property type="evidence" value="ECO:0007669"/>
    <property type="project" value="UniProtKB-SubCell"/>
</dbReference>
<organism evidence="8">
    <name type="scientific">marine metagenome</name>
    <dbReference type="NCBI Taxonomy" id="408172"/>
    <lineage>
        <taxon>unclassified sequences</taxon>
        <taxon>metagenomes</taxon>
        <taxon>ecological metagenomes</taxon>
    </lineage>
</organism>
<sequence length="308" mass="31758">AGTQLVAFVMLLVLTLLAASGRLAPWHIFAVMGISGVVNLLGGSARPAMLPRVVPRNLLINAVTVQTVTGQIAAIASPIIFWQLFDTFGATMSFGVAAAIALSSVVTPLLIKASGKPGGGSPGSPLSSLKEGYRFVIGHQLLPGLFLLDIGVTMVSFYRMLFPVFADQLYGLGASGTGLLSAANSIGSIFGSFFVFFTDRFNRKGMLVLLATLAYALLLFSFGLNTIFILGLVIVGLLGATDSVGMTMRQAVAQLTTPDKLLGRASSAHSFAAMGANNIGQIEVGLLSAAIGAGSTMLLGGFISVAVV</sequence>
<evidence type="ECO:0000256" key="7">
    <source>
        <dbReference type="SAM" id="Phobius"/>
    </source>
</evidence>
<gene>
    <name evidence="8" type="ORF">METZ01_LOCUS365475</name>
</gene>
<dbReference type="PANTHER" id="PTHR23513">
    <property type="entry name" value="INTEGRAL MEMBRANE EFFLUX PROTEIN-RELATED"/>
    <property type="match status" value="1"/>
</dbReference>
<feature type="transmembrane region" description="Helical" evidence="7">
    <location>
        <begin position="132"/>
        <end position="158"/>
    </location>
</feature>
<dbReference type="PANTHER" id="PTHR23513:SF9">
    <property type="entry name" value="ENTEROBACTIN EXPORTER ENTS"/>
    <property type="match status" value="1"/>
</dbReference>
<name>A0A382SUL7_9ZZZZ</name>
<protein>
    <recommendedName>
        <fullName evidence="9">Major facilitator superfamily (MFS) profile domain-containing protein</fullName>
    </recommendedName>
</protein>
<feature type="transmembrane region" description="Helical" evidence="7">
    <location>
        <begin position="58"/>
        <end position="82"/>
    </location>
</feature>
<keyword evidence="4 7" id="KW-0812">Transmembrane</keyword>
<evidence type="ECO:0000256" key="6">
    <source>
        <dbReference type="ARBA" id="ARBA00023136"/>
    </source>
</evidence>
<dbReference type="InterPro" id="IPR036259">
    <property type="entry name" value="MFS_trans_sf"/>
</dbReference>
<evidence type="ECO:0000256" key="4">
    <source>
        <dbReference type="ARBA" id="ARBA00022692"/>
    </source>
</evidence>
<accession>A0A382SUL7</accession>
<feature type="non-terminal residue" evidence="8">
    <location>
        <position position="1"/>
    </location>
</feature>
<feature type="transmembrane region" description="Helical" evidence="7">
    <location>
        <begin position="209"/>
        <end position="238"/>
    </location>
</feature>
<dbReference type="SUPFAM" id="SSF103473">
    <property type="entry name" value="MFS general substrate transporter"/>
    <property type="match status" value="1"/>
</dbReference>
<evidence type="ECO:0000313" key="8">
    <source>
        <dbReference type="EMBL" id="SVD12621.1"/>
    </source>
</evidence>
<feature type="transmembrane region" description="Helical" evidence="7">
    <location>
        <begin position="88"/>
        <end position="111"/>
    </location>
</feature>
<feature type="non-terminal residue" evidence="8">
    <location>
        <position position="308"/>
    </location>
</feature>
<keyword evidence="2" id="KW-0813">Transport</keyword>
<comment type="subcellular location">
    <subcellularLocation>
        <location evidence="1">Cell membrane</location>
        <topology evidence="1">Multi-pass membrane protein</topology>
    </subcellularLocation>
</comment>
<dbReference type="Pfam" id="PF05977">
    <property type="entry name" value="MFS_3"/>
    <property type="match status" value="1"/>
</dbReference>
<evidence type="ECO:0000256" key="5">
    <source>
        <dbReference type="ARBA" id="ARBA00022989"/>
    </source>
</evidence>
<evidence type="ECO:0008006" key="9">
    <source>
        <dbReference type="Google" id="ProtNLM"/>
    </source>
</evidence>
<evidence type="ECO:0000256" key="3">
    <source>
        <dbReference type="ARBA" id="ARBA00022475"/>
    </source>
</evidence>
<keyword evidence="6 7" id="KW-0472">Membrane</keyword>
<feature type="transmembrane region" description="Helical" evidence="7">
    <location>
        <begin position="178"/>
        <end position="197"/>
    </location>
</feature>
<keyword evidence="3" id="KW-1003">Cell membrane</keyword>
<feature type="transmembrane region" description="Helical" evidence="7">
    <location>
        <begin position="28"/>
        <end position="46"/>
    </location>
</feature>
<evidence type="ECO:0000256" key="1">
    <source>
        <dbReference type="ARBA" id="ARBA00004651"/>
    </source>
</evidence>
<feature type="transmembrane region" description="Helical" evidence="7">
    <location>
        <begin position="284"/>
        <end position="307"/>
    </location>
</feature>
<proteinExistence type="predicted"/>
<dbReference type="Gene3D" id="1.20.1250.20">
    <property type="entry name" value="MFS general substrate transporter like domains"/>
    <property type="match status" value="1"/>
</dbReference>
<evidence type="ECO:0000256" key="2">
    <source>
        <dbReference type="ARBA" id="ARBA00022448"/>
    </source>
</evidence>